<dbReference type="InterPro" id="IPR000524">
    <property type="entry name" value="Tscrpt_reg_HTH_GntR"/>
</dbReference>
<protein>
    <submittedName>
        <fullName evidence="5">GntR family transcriptional regulator</fullName>
    </submittedName>
</protein>
<gene>
    <name evidence="5" type="ORF">E1218_02890</name>
</gene>
<dbReference type="PRINTS" id="PR00035">
    <property type="entry name" value="HTHGNTR"/>
</dbReference>
<keyword evidence="2" id="KW-0238">DNA-binding</keyword>
<dbReference type="GO" id="GO:0003700">
    <property type="term" value="F:DNA-binding transcription factor activity"/>
    <property type="evidence" value="ECO:0007669"/>
    <property type="project" value="InterPro"/>
</dbReference>
<keyword evidence="3" id="KW-0804">Transcription</keyword>
<dbReference type="AlphaFoldDB" id="A0A4R4XGH2"/>
<keyword evidence="6" id="KW-1185">Reference proteome</keyword>
<organism evidence="5 6">
    <name type="scientific">Kribbella turkmenica</name>
    <dbReference type="NCBI Taxonomy" id="2530375"/>
    <lineage>
        <taxon>Bacteria</taxon>
        <taxon>Bacillati</taxon>
        <taxon>Actinomycetota</taxon>
        <taxon>Actinomycetes</taxon>
        <taxon>Propionibacteriales</taxon>
        <taxon>Kribbellaceae</taxon>
        <taxon>Kribbella</taxon>
    </lineage>
</organism>
<comment type="caution">
    <text evidence="5">The sequence shown here is derived from an EMBL/GenBank/DDBJ whole genome shotgun (WGS) entry which is preliminary data.</text>
</comment>
<dbReference type="SMART" id="SM00866">
    <property type="entry name" value="UTRA"/>
    <property type="match status" value="1"/>
</dbReference>
<dbReference type="Proteomes" id="UP000295172">
    <property type="component" value="Unassembled WGS sequence"/>
</dbReference>
<evidence type="ECO:0000313" key="6">
    <source>
        <dbReference type="Proteomes" id="UP000295172"/>
    </source>
</evidence>
<evidence type="ECO:0000259" key="4">
    <source>
        <dbReference type="PROSITE" id="PS50949"/>
    </source>
</evidence>
<dbReference type="Pfam" id="PF07702">
    <property type="entry name" value="UTRA"/>
    <property type="match status" value="1"/>
</dbReference>
<sequence>MHGSLPGKAAAIRALLLSLIDTLPEGAALPPERELALRWNVARMTLRRAVDELVIEELLVRRHGSGTYTTRPKVAKWLGMIGFSEDVRRRGMRPGSTMLEFRHLRAERAAARRLRIPVGDPIIAFTRLRLADDVPMVVERTTLPAGYVPGLQADDLEGSLYDLLESRYGIDHVSGTSRIEPVMPDARTAGWLDIPTTQPCLAVHGISFDRRDRVFEYTSALYRGDRYAFTTELRTTPTPRSTANGL</sequence>
<dbReference type="GO" id="GO:0045892">
    <property type="term" value="P:negative regulation of DNA-templated transcription"/>
    <property type="evidence" value="ECO:0007669"/>
    <property type="project" value="TreeGrafter"/>
</dbReference>
<dbReference type="InterPro" id="IPR036388">
    <property type="entry name" value="WH-like_DNA-bd_sf"/>
</dbReference>
<dbReference type="SMART" id="SM00345">
    <property type="entry name" value="HTH_GNTR"/>
    <property type="match status" value="1"/>
</dbReference>
<dbReference type="InterPro" id="IPR011663">
    <property type="entry name" value="UTRA"/>
</dbReference>
<dbReference type="Gene3D" id="1.10.10.10">
    <property type="entry name" value="Winged helix-like DNA-binding domain superfamily/Winged helix DNA-binding domain"/>
    <property type="match status" value="1"/>
</dbReference>
<evidence type="ECO:0000313" key="5">
    <source>
        <dbReference type="EMBL" id="TDD29906.1"/>
    </source>
</evidence>
<evidence type="ECO:0000256" key="2">
    <source>
        <dbReference type="ARBA" id="ARBA00023125"/>
    </source>
</evidence>
<dbReference type="SUPFAM" id="SSF64288">
    <property type="entry name" value="Chorismate lyase-like"/>
    <property type="match status" value="1"/>
</dbReference>
<keyword evidence="1" id="KW-0805">Transcription regulation</keyword>
<accession>A0A4R4XGH2</accession>
<dbReference type="Pfam" id="PF00392">
    <property type="entry name" value="GntR"/>
    <property type="match status" value="1"/>
</dbReference>
<dbReference type="CDD" id="cd07377">
    <property type="entry name" value="WHTH_GntR"/>
    <property type="match status" value="1"/>
</dbReference>
<feature type="domain" description="HTH gntR-type" evidence="4">
    <location>
        <begin position="5"/>
        <end position="72"/>
    </location>
</feature>
<dbReference type="InterPro" id="IPR050679">
    <property type="entry name" value="Bact_HTH_transcr_reg"/>
</dbReference>
<dbReference type="PANTHER" id="PTHR44846">
    <property type="entry name" value="MANNOSYL-D-GLYCERATE TRANSPORT/METABOLISM SYSTEM REPRESSOR MNGR-RELATED"/>
    <property type="match status" value="1"/>
</dbReference>
<evidence type="ECO:0000256" key="3">
    <source>
        <dbReference type="ARBA" id="ARBA00023163"/>
    </source>
</evidence>
<dbReference type="RefSeq" id="WP_132315916.1">
    <property type="nucleotide sequence ID" value="NZ_SMKR01000007.1"/>
</dbReference>
<dbReference type="EMBL" id="SMKR01000007">
    <property type="protein sequence ID" value="TDD29906.1"/>
    <property type="molecule type" value="Genomic_DNA"/>
</dbReference>
<dbReference type="Gene3D" id="3.40.1410.10">
    <property type="entry name" value="Chorismate lyase-like"/>
    <property type="match status" value="1"/>
</dbReference>
<dbReference type="OrthoDB" id="8584262at2"/>
<proteinExistence type="predicted"/>
<reference evidence="5 6" key="1">
    <citation type="submission" date="2019-02" db="EMBL/GenBank/DDBJ databases">
        <title>Draft genome sequences of novel Actinobacteria.</title>
        <authorList>
            <person name="Sahin N."/>
            <person name="Ay H."/>
            <person name="Saygin H."/>
        </authorList>
    </citation>
    <scope>NUCLEOTIDE SEQUENCE [LARGE SCALE GENOMIC DNA]</scope>
    <source>
        <strain evidence="5 6">16K104</strain>
    </source>
</reference>
<dbReference type="InterPro" id="IPR036390">
    <property type="entry name" value="WH_DNA-bd_sf"/>
</dbReference>
<dbReference type="SUPFAM" id="SSF46785">
    <property type="entry name" value="Winged helix' DNA-binding domain"/>
    <property type="match status" value="1"/>
</dbReference>
<evidence type="ECO:0000256" key="1">
    <source>
        <dbReference type="ARBA" id="ARBA00023015"/>
    </source>
</evidence>
<dbReference type="PROSITE" id="PS50949">
    <property type="entry name" value="HTH_GNTR"/>
    <property type="match status" value="1"/>
</dbReference>
<dbReference type="PANTHER" id="PTHR44846:SF1">
    <property type="entry name" value="MANNOSYL-D-GLYCERATE TRANSPORT_METABOLISM SYSTEM REPRESSOR MNGR-RELATED"/>
    <property type="match status" value="1"/>
</dbReference>
<name>A0A4R4XGH2_9ACTN</name>
<dbReference type="InterPro" id="IPR028978">
    <property type="entry name" value="Chorismate_lyase_/UTRA_dom_sf"/>
</dbReference>
<dbReference type="GO" id="GO:0003677">
    <property type="term" value="F:DNA binding"/>
    <property type="evidence" value="ECO:0007669"/>
    <property type="project" value="UniProtKB-KW"/>
</dbReference>